<keyword evidence="1" id="KW-0378">Hydrolase</keyword>
<reference evidence="5" key="1">
    <citation type="journal article" date="2019" name="Int. J. Syst. Evol. Microbiol.">
        <title>The Global Catalogue of Microorganisms (GCM) 10K type strain sequencing project: providing services to taxonomists for standard genome sequencing and annotation.</title>
        <authorList>
            <consortium name="The Broad Institute Genomics Platform"/>
            <consortium name="The Broad Institute Genome Sequencing Center for Infectious Disease"/>
            <person name="Wu L."/>
            <person name="Ma J."/>
        </authorList>
    </citation>
    <scope>NUCLEOTIDE SEQUENCE [LARGE SCALE GENOMIC DNA]</scope>
    <source>
        <strain evidence="5">KCTC 12848</strain>
    </source>
</reference>
<dbReference type="InterPro" id="IPR001932">
    <property type="entry name" value="PPM-type_phosphatase-like_dom"/>
</dbReference>
<name>A0ABW5EA38_9GAMM</name>
<dbReference type="PANTHER" id="PTHR43156:SF2">
    <property type="entry name" value="STAGE II SPORULATION PROTEIN E"/>
    <property type="match status" value="1"/>
</dbReference>
<keyword evidence="5" id="KW-1185">Reference proteome</keyword>
<dbReference type="InterPro" id="IPR001789">
    <property type="entry name" value="Sig_transdc_resp-reg_receiver"/>
</dbReference>
<dbReference type="SUPFAM" id="SSF81606">
    <property type="entry name" value="PP2C-like"/>
    <property type="match status" value="1"/>
</dbReference>
<dbReference type="SUPFAM" id="SSF52172">
    <property type="entry name" value="CheY-like"/>
    <property type="match status" value="1"/>
</dbReference>
<dbReference type="InterPro" id="IPR011006">
    <property type="entry name" value="CheY-like_superfamily"/>
</dbReference>
<comment type="caution">
    <text evidence="4">The sequence shown here is derived from an EMBL/GenBank/DDBJ whole genome shotgun (WGS) entry which is preliminary data.</text>
</comment>
<dbReference type="InterPro" id="IPR052016">
    <property type="entry name" value="Bact_Sigma-Reg"/>
</dbReference>
<organism evidence="4 5">
    <name type="scientific">Microbulbifer halophilus</name>
    <dbReference type="NCBI Taxonomy" id="453963"/>
    <lineage>
        <taxon>Bacteria</taxon>
        <taxon>Pseudomonadati</taxon>
        <taxon>Pseudomonadota</taxon>
        <taxon>Gammaproteobacteria</taxon>
        <taxon>Cellvibrionales</taxon>
        <taxon>Microbulbiferaceae</taxon>
        <taxon>Microbulbifer</taxon>
    </lineage>
</organism>
<dbReference type="Gene3D" id="3.30.565.10">
    <property type="entry name" value="Histidine kinase-like ATPase, C-terminal domain"/>
    <property type="match status" value="1"/>
</dbReference>
<dbReference type="SMART" id="SM00331">
    <property type="entry name" value="PP2C_SIG"/>
    <property type="match status" value="1"/>
</dbReference>
<dbReference type="Gene3D" id="3.40.50.2300">
    <property type="match status" value="1"/>
</dbReference>
<evidence type="ECO:0000256" key="1">
    <source>
        <dbReference type="ARBA" id="ARBA00022801"/>
    </source>
</evidence>
<dbReference type="Gene3D" id="3.60.40.10">
    <property type="entry name" value="PPM-type phosphatase domain"/>
    <property type="match status" value="1"/>
</dbReference>
<protein>
    <submittedName>
        <fullName evidence="4">SpoIIE family protein phosphatase</fullName>
    </submittedName>
</protein>
<dbReference type="InterPro" id="IPR036457">
    <property type="entry name" value="PPM-type-like_dom_sf"/>
</dbReference>
<dbReference type="PROSITE" id="PS50110">
    <property type="entry name" value="RESPONSE_REGULATORY"/>
    <property type="match status" value="1"/>
</dbReference>
<dbReference type="Pfam" id="PF07228">
    <property type="entry name" value="SpoIIE"/>
    <property type="match status" value="1"/>
</dbReference>
<accession>A0ABW5EA38</accession>
<evidence type="ECO:0000259" key="3">
    <source>
        <dbReference type="PROSITE" id="PS50110"/>
    </source>
</evidence>
<dbReference type="InterPro" id="IPR036890">
    <property type="entry name" value="HATPase_C_sf"/>
</dbReference>
<dbReference type="PANTHER" id="PTHR43156">
    <property type="entry name" value="STAGE II SPORULATION PROTEIN E-RELATED"/>
    <property type="match status" value="1"/>
</dbReference>
<dbReference type="EMBL" id="JBHUJD010000008">
    <property type="protein sequence ID" value="MFD2310391.1"/>
    <property type="molecule type" value="Genomic_DNA"/>
</dbReference>
<evidence type="ECO:0000313" key="5">
    <source>
        <dbReference type="Proteomes" id="UP001597425"/>
    </source>
</evidence>
<evidence type="ECO:0000256" key="2">
    <source>
        <dbReference type="PROSITE-ProRule" id="PRU00169"/>
    </source>
</evidence>
<dbReference type="SUPFAM" id="SSF55874">
    <property type="entry name" value="ATPase domain of HSP90 chaperone/DNA topoisomerase II/histidine kinase"/>
    <property type="match status" value="1"/>
</dbReference>
<comment type="caution">
    <text evidence="2">Lacks conserved residue(s) required for the propagation of feature annotation.</text>
</comment>
<dbReference type="CDD" id="cd16936">
    <property type="entry name" value="HATPase_RsbW-like"/>
    <property type="match status" value="1"/>
</dbReference>
<sequence length="580" mass="63860">MVADAFRILVIEADRDEAVRLRELLDGCARGIGAIETSVLADSHSALDNCPQFRPDLVIYGPAAAPRATPEDLQLLRTRAGPEPVPILFVKSERETLGSACLQTGCDDILVRPYNPNLVQLKLAALQRFCDFNRSLLAQRNRMRQHHADLLQEQASARQIFSNMGRESCLDQTRAIRYHLSPRAVLNGDVLAAAYAPGGKLMMLLGDFTGHGLAAAVGAVPLTSIFYSMVPKGFSLCHILRELNAKLHRVLPGNMFCCAVMLELDPHKQYGRLFNGGMPSACLRCGSGNLRMLESRHLPLGVLAETEVDEAVIHFPLETGDYLYLWSDGIHEARNLKGEMFGEQRLLDAVSAPMVEGRRFEHILAAVNHFGAEQHDDLSLVEVALADVVPRSTTGSEMGSEPDLEIGRLGNWSINFTLGPEELRDADPLPLLHSVLAQVPGAANFQDSLAIVLGELFRNALEHGLLRLDSALKRTDRGFAEYYRQLDSGRRRLSGGWIRIALRCRDRSGRGLLEVIVEDSGPGLPEGNAGRGNSYSGRGLRLLRAICRRLQVKPGSSRVRAVLDWGQVASRSRRLRKLAI</sequence>
<gene>
    <name evidence="4" type="ORF">ACFSKX_08170</name>
</gene>
<feature type="domain" description="Response regulatory" evidence="3">
    <location>
        <begin position="7"/>
        <end position="127"/>
    </location>
</feature>
<proteinExistence type="predicted"/>
<dbReference type="Proteomes" id="UP001597425">
    <property type="component" value="Unassembled WGS sequence"/>
</dbReference>
<evidence type="ECO:0000313" key="4">
    <source>
        <dbReference type="EMBL" id="MFD2310391.1"/>
    </source>
</evidence>
<dbReference type="RefSeq" id="WP_265722501.1">
    <property type="nucleotide sequence ID" value="NZ_JAPIVK010000024.1"/>
</dbReference>